<dbReference type="PANTHER" id="PTHR34106">
    <property type="entry name" value="GLYCOSIDASE"/>
    <property type="match status" value="1"/>
</dbReference>
<evidence type="ECO:0000256" key="2">
    <source>
        <dbReference type="ARBA" id="ARBA00022679"/>
    </source>
</evidence>
<organism evidence="4 5">
    <name type="scientific">Plectus sambesii</name>
    <dbReference type="NCBI Taxonomy" id="2011161"/>
    <lineage>
        <taxon>Eukaryota</taxon>
        <taxon>Metazoa</taxon>
        <taxon>Ecdysozoa</taxon>
        <taxon>Nematoda</taxon>
        <taxon>Chromadorea</taxon>
        <taxon>Plectida</taxon>
        <taxon>Plectina</taxon>
        <taxon>Plectoidea</taxon>
        <taxon>Plectidae</taxon>
        <taxon>Plectus</taxon>
    </lineage>
</organism>
<dbReference type="AlphaFoldDB" id="A0A914X628"/>
<dbReference type="SUPFAM" id="SSF75005">
    <property type="entry name" value="Arabinanase/levansucrase/invertase"/>
    <property type="match status" value="1"/>
</dbReference>
<feature type="compositionally biased region" description="Low complexity" evidence="3">
    <location>
        <begin position="219"/>
        <end position="301"/>
    </location>
</feature>
<keyword evidence="2" id="KW-0808">Transferase</keyword>
<dbReference type="InterPro" id="IPR007184">
    <property type="entry name" value="Mannoside_phosphorylase"/>
</dbReference>
<sequence length="362" mass="37645">MLSSSTSTNPADPNSWVRNGFVFPEKSWSKSGAALFATPQNNLSQHYLFWGDSSTPAGGIGIATSMDTIHWNDTGNFLLKIRNDSFDSNLVESGPSPIQLATGDFFFIYNSARSGYPSVKPSWDLQYNVGFAILSATDPTTIVQRSDSPILSPTTDWEIGNTASYVTPNVVFLEGLVSDPNGCPANTSKNSQCFFGVYGGSDSDLGAVQVIVSWTDSETTSTPASTTTTTPSSTTTTTPSGTTTTTPSGTTTTTPSGTTTTTPSGTTTTTPSGTTTTTPSSTTTTTPSGTTTTTPSGTTMTTSIVNTTITSSANTTTTLGSTTPTTHSGTTTTTPSHGCTIILSLLFLYSVICHYLGKFTTS</sequence>
<evidence type="ECO:0000256" key="3">
    <source>
        <dbReference type="SAM" id="MobiDB-lite"/>
    </source>
</evidence>
<keyword evidence="4" id="KW-1185">Reference proteome</keyword>
<dbReference type="Proteomes" id="UP000887566">
    <property type="component" value="Unplaced"/>
</dbReference>
<name>A0A914X628_9BILA</name>
<proteinExistence type="predicted"/>
<feature type="region of interest" description="Disordered" evidence="3">
    <location>
        <begin position="217"/>
        <end position="301"/>
    </location>
</feature>
<dbReference type="Pfam" id="PF04041">
    <property type="entry name" value="Glyco_hydro_130"/>
    <property type="match status" value="1"/>
</dbReference>
<evidence type="ECO:0000313" key="5">
    <source>
        <dbReference type="WBParaSite" id="PSAMB.scaffold665size44223.g7823.t1"/>
    </source>
</evidence>
<reference evidence="5" key="1">
    <citation type="submission" date="2022-11" db="UniProtKB">
        <authorList>
            <consortium name="WormBaseParasite"/>
        </authorList>
    </citation>
    <scope>IDENTIFICATION</scope>
</reference>
<dbReference type="WBParaSite" id="PSAMB.scaffold665size44223.g7823.t1">
    <property type="protein sequence ID" value="PSAMB.scaffold665size44223.g7823.t1"/>
    <property type="gene ID" value="PSAMB.scaffold665size44223.g7823"/>
</dbReference>
<dbReference type="InterPro" id="IPR023296">
    <property type="entry name" value="Glyco_hydro_beta-prop_sf"/>
</dbReference>
<dbReference type="GO" id="GO:0016757">
    <property type="term" value="F:glycosyltransferase activity"/>
    <property type="evidence" value="ECO:0007669"/>
    <property type="project" value="UniProtKB-KW"/>
</dbReference>
<accession>A0A914X628</accession>
<evidence type="ECO:0000313" key="4">
    <source>
        <dbReference type="Proteomes" id="UP000887566"/>
    </source>
</evidence>
<keyword evidence="1" id="KW-0328">Glycosyltransferase</keyword>
<evidence type="ECO:0000256" key="1">
    <source>
        <dbReference type="ARBA" id="ARBA00022676"/>
    </source>
</evidence>
<protein>
    <submittedName>
        <fullName evidence="5">Uncharacterized protein</fullName>
    </submittedName>
</protein>
<dbReference type="PANTHER" id="PTHR34106:SF5">
    <property type="entry name" value="GLYCOSIDASE"/>
    <property type="match status" value="1"/>
</dbReference>
<dbReference type="Gene3D" id="2.115.10.20">
    <property type="entry name" value="Glycosyl hydrolase domain, family 43"/>
    <property type="match status" value="1"/>
</dbReference>
<feature type="region of interest" description="Disordered" evidence="3">
    <location>
        <begin position="314"/>
        <end position="334"/>
    </location>
</feature>